<gene>
    <name evidence="1" type="ORF">P7H59_05665</name>
</gene>
<keyword evidence="2" id="KW-1185">Reference proteome</keyword>
<dbReference type="RefSeq" id="WP_137614669.1">
    <property type="nucleotide sequence ID" value="NZ_BJDW01000029.1"/>
</dbReference>
<protein>
    <recommendedName>
        <fullName evidence="3">FlgN protein</fullName>
    </recommendedName>
</protein>
<sequence>MENLKREIQELGESNARLGALIDYLVNEKKLMASKANHIFMLDMQDYVAALNGLAPSNAKISVVPQEIKQINHLLTQQYELMKMIQRQYLHVAVAEGEQVINEKQQRIFKRLLVINQLLLQDNILFQSLLEAKKISGTIRIGEKKSWFQRLLRR</sequence>
<evidence type="ECO:0000313" key="2">
    <source>
        <dbReference type="Proteomes" id="UP001265301"/>
    </source>
</evidence>
<dbReference type="EMBL" id="JARQBN010000007">
    <property type="protein sequence ID" value="MDT2827944.1"/>
    <property type="molecule type" value="Genomic_DNA"/>
</dbReference>
<proteinExistence type="predicted"/>
<organism evidence="1 2">
    <name type="scientific">Enterococcus viikkiensis</name>
    <dbReference type="NCBI Taxonomy" id="930854"/>
    <lineage>
        <taxon>Bacteria</taxon>
        <taxon>Bacillati</taxon>
        <taxon>Bacillota</taxon>
        <taxon>Bacilli</taxon>
        <taxon>Lactobacillales</taxon>
        <taxon>Enterococcaceae</taxon>
        <taxon>Enterococcus</taxon>
    </lineage>
</organism>
<dbReference type="Proteomes" id="UP001265301">
    <property type="component" value="Unassembled WGS sequence"/>
</dbReference>
<evidence type="ECO:0008006" key="3">
    <source>
        <dbReference type="Google" id="ProtNLM"/>
    </source>
</evidence>
<name>A0ABU3FPP8_9ENTE</name>
<comment type="caution">
    <text evidence="1">The sequence shown here is derived from an EMBL/GenBank/DDBJ whole genome shotgun (WGS) entry which is preliminary data.</text>
</comment>
<reference evidence="1 2" key="1">
    <citation type="submission" date="2023-03" db="EMBL/GenBank/DDBJ databases">
        <authorList>
            <person name="Shen W."/>
            <person name="Cai J."/>
        </authorList>
    </citation>
    <scope>NUCLEOTIDE SEQUENCE [LARGE SCALE GENOMIC DNA]</scope>
    <source>
        <strain evidence="1 2">B101</strain>
    </source>
</reference>
<evidence type="ECO:0000313" key="1">
    <source>
        <dbReference type="EMBL" id="MDT2827944.1"/>
    </source>
</evidence>
<accession>A0ABU3FPP8</accession>